<proteinExistence type="inferred from homology"/>
<evidence type="ECO:0000256" key="1">
    <source>
        <dbReference type="ARBA" id="ARBA00009797"/>
    </source>
</evidence>
<feature type="compositionally biased region" description="Basic and acidic residues" evidence="2">
    <location>
        <begin position="382"/>
        <end position="394"/>
    </location>
</feature>
<keyword evidence="3" id="KW-0269">Exonuclease</keyword>
<dbReference type="PANTHER" id="PTHR14464">
    <property type="entry name" value="EXONUCLEASE V"/>
    <property type="match status" value="1"/>
</dbReference>
<reference evidence="3" key="1">
    <citation type="submission" date="2023-03" db="EMBL/GenBank/DDBJ databases">
        <title>Massive genome expansion in bonnet fungi (Mycena s.s.) driven by repeated elements and novel gene families across ecological guilds.</title>
        <authorList>
            <consortium name="Lawrence Berkeley National Laboratory"/>
            <person name="Harder C.B."/>
            <person name="Miyauchi S."/>
            <person name="Viragh M."/>
            <person name="Kuo A."/>
            <person name="Thoen E."/>
            <person name="Andreopoulos B."/>
            <person name="Lu D."/>
            <person name="Skrede I."/>
            <person name="Drula E."/>
            <person name="Henrissat B."/>
            <person name="Morin E."/>
            <person name="Kohler A."/>
            <person name="Barry K."/>
            <person name="LaButti K."/>
            <person name="Morin E."/>
            <person name="Salamov A."/>
            <person name="Lipzen A."/>
            <person name="Mereny Z."/>
            <person name="Hegedus B."/>
            <person name="Baldrian P."/>
            <person name="Stursova M."/>
            <person name="Weitz H."/>
            <person name="Taylor A."/>
            <person name="Grigoriev I.V."/>
            <person name="Nagy L.G."/>
            <person name="Martin F."/>
            <person name="Kauserud H."/>
        </authorList>
    </citation>
    <scope>NUCLEOTIDE SEQUENCE</scope>
    <source>
        <strain evidence="3">9144</strain>
    </source>
</reference>
<feature type="region of interest" description="Disordered" evidence="2">
    <location>
        <begin position="431"/>
        <end position="485"/>
    </location>
</feature>
<sequence>MSDDSEYDAYNDFAALTEEDFALVDAASAQALAPSGSQQTPIYAVGAAMPEISIEVEGSHSTEEERGREILSPTSPFRRYRRYGTLSVTDLISLAWRAQLFGAKFSSTTDYGKKEKGKEIIVQQDVAARNDKITKRGRFIHKELELELKPEEIEIVITSKEERWAFRLMSLLLSLVSLAAERCAREIPVFGMVEGIVVLGIVDELRIVDQPGLETGAKRTSDAPLPPPKRAYIHSPSCEAVPVPAPSAPSSPLYSIRLIDTKTRRTDSLPSDEDAEPTRLQVMLYYRLITSLLDRSTQYNFSALWAALGVHATQPFSLQYMRQTRGILGSGAVPGCLQEMALLLSERLAELDLPPVDRTLQVIYRSQNKYPSLGRSLTNKSKGCEERIPSTAREEDADVARAIQLSLAESYQAELVEALKTSAVESGILPDSSNLDHGLPGSVQGLPGPSNQDPDPNVKNQFTSPSKGSPVLNLDLESPLPLPAPVPTRPEILGTKEFLMDDVHLDSYLDEAMNWWKGKRPASGVAERQAGRCFSCEYYNDCEWRAEKAAEKLAREAMPAISTEIEVSQTGEEEVMENEFDYFASFTREEYARIDAAAAAALAETGSVGRGAMPEIPIEVEGSHTGKAEGRFYTLKLSPFLHYRPWGRLSVADLTSRLSWCEVKLEYDLQRRTSRKSNDRPTSVATEKTIVVQQNDNAARHYNVSQCDRVSQRCGASQYDRASHWPRDRASQREQIIQELEPEEKNDFVITCEEERLAFHLMNLISSLKSLGAEECAREIPVFGMVEGVVVTGYIDELRIIDQSASGTGMKRTSDAPLPSPKRICIGSPTSHEAKPIPVMQTMGLTMRFIQIITTYSTDSIPPDENLQHIRLQLMLYCRLLTSLLDPIDFSVLLANLRVDPTRPFSRRFVLQLWEKMGRDPVHHANHLQDMALLFTTRVAALDLPPVSTSLKIIFRCPDKHLTPRRNKGKGRQHHLGRPIGIKEFTMDNAYLHSYLNEAMQWWKGERKARGVAEQHVGRCFSCQYKDDCEWREQKATEIWTQATHKRKAAEATNAVW</sequence>
<dbReference type="GO" id="GO:0036297">
    <property type="term" value="P:interstrand cross-link repair"/>
    <property type="evidence" value="ECO:0007669"/>
    <property type="project" value="TreeGrafter"/>
</dbReference>
<comment type="caution">
    <text evidence="3">The sequence shown here is derived from an EMBL/GenBank/DDBJ whole genome shotgun (WGS) entry which is preliminary data.</text>
</comment>
<gene>
    <name evidence="3" type="ORF">GGX14DRAFT_678211</name>
</gene>
<feature type="region of interest" description="Disordered" evidence="2">
    <location>
        <begin position="374"/>
        <end position="395"/>
    </location>
</feature>
<keyword evidence="4" id="KW-1185">Reference proteome</keyword>
<dbReference type="GO" id="GO:0005634">
    <property type="term" value="C:nucleus"/>
    <property type="evidence" value="ECO:0007669"/>
    <property type="project" value="TreeGrafter"/>
</dbReference>
<dbReference type="PANTHER" id="PTHR14464:SF4">
    <property type="entry name" value="EXONUCLEASE V"/>
    <property type="match status" value="1"/>
</dbReference>
<evidence type="ECO:0000313" key="4">
    <source>
        <dbReference type="Proteomes" id="UP001219525"/>
    </source>
</evidence>
<protein>
    <submittedName>
        <fullName evidence="3">Exonuclease V</fullName>
    </submittedName>
</protein>
<keyword evidence="3" id="KW-0378">Hydrolase</keyword>
<evidence type="ECO:0000256" key="2">
    <source>
        <dbReference type="SAM" id="MobiDB-lite"/>
    </source>
</evidence>
<dbReference type="GO" id="GO:0045145">
    <property type="term" value="F:single-stranded DNA 5'-3' DNA exonuclease activity"/>
    <property type="evidence" value="ECO:0007669"/>
    <property type="project" value="InterPro"/>
</dbReference>
<feature type="compositionally biased region" description="Polar residues" evidence="2">
    <location>
        <begin position="449"/>
        <end position="467"/>
    </location>
</feature>
<name>A0AAD6UTQ5_9AGAR</name>
<comment type="similarity">
    <text evidence="1">Belongs to the EXO5 family.</text>
</comment>
<dbReference type="Proteomes" id="UP001219525">
    <property type="component" value="Unassembled WGS sequence"/>
</dbReference>
<keyword evidence="3" id="KW-0540">Nuclease</keyword>
<dbReference type="AlphaFoldDB" id="A0AAD6UTQ5"/>
<evidence type="ECO:0000313" key="3">
    <source>
        <dbReference type="EMBL" id="KAJ7194675.1"/>
    </source>
</evidence>
<organism evidence="3 4">
    <name type="scientific">Mycena pura</name>
    <dbReference type="NCBI Taxonomy" id="153505"/>
    <lineage>
        <taxon>Eukaryota</taxon>
        <taxon>Fungi</taxon>
        <taxon>Dikarya</taxon>
        <taxon>Basidiomycota</taxon>
        <taxon>Agaricomycotina</taxon>
        <taxon>Agaricomycetes</taxon>
        <taxon>Agaricomycetidae</taxon>
        <taxon>Agaricales</taxon>
        <taxon>Marasmiineae</taxon>
        <taxon>Mycenaceae</taxon>
        <taxon>Mycena</taxon>
    </lineage>
</organism>
<dbReference type="EMBL" id="JARJCW010000096">
    <property type="protein sequence ID" value="KAJ7194675.1"/>
    <property type="molecule type" value="Genomic_DNA"/>
</dbReference>
<dbReference type="GO" id="GO:0005739">
    <property type="term" value="C:mitochondrion"/>
    <property type="evidence" value="ECO:0007669"/>
    <property type="project" value="TreeGrafter"/>
</dbReference>
<dbReference type="InterPro" id="IPR019190">
    <property type="entry name" value="EXOV"/>
</dbReference>
<accession>A0AAD6UTQ5</accession>
<dbReference type="Pfam" id="PF09810">
    <property type="entry name" value="Exo5"/>
    <property type="match status" value="2"/>
</dbReference>